<sequence length="63" mass="7618">MKDNFSKTLYVIKWNSDHQTIITSGWQINAIRHSEKKWYNGESQMRVLRKVTDEDFEKMEVIL</sequence>
<accession>D4JS35</accession>
<organism evidence="1 2">
    <name type="scientific">[Eubacterium] siraeum 70/3</name>
    <dbReference type="NCBI Taxonomy" id="657319"/>
    <lineage>
        <taxon>Bacteria</taxon>
        <taxon>Bacillati</taxon>
        <taxon>Bacillota</taxon>
        <taxon>Clostridia</taxon>
        <taxon>Eubacteriales</taxon>
        <taxon>Oscillospiraceae</taxon>
        <taxon>Oscillospiraceae incertae sedis</taxon>
    </lineage>
</organism>
<proteinExistence type="predicted"/>
<name>D4JS35_9FIRM</name>
<evidence type="ECO:0000313" key="2">
    <source>
        <dbReference type="Proteomes" id="UP000008803"/>
    </source>
</evidence>
<protein>
    <submittedName>
        <fullName evidence="1">Uncharacterized protein</fullName>
    </submittedName>
</protein>
<reference evidence="1 2" key="2">
    <citation type="submission" date="2010-03" db="EMBL/GenBank/DDBJ databases">
        <authorList>
            <person name="Pajon A."/>
        </authorList>
    </citation>
    <scope>NUCLEOTIDE SEQUENCE [LARGE SCALE GENOMIC DNA]</scope>
    <source>
        <strain evidence="1 2">70/3</strain>
    </source>
</reference>
<evidence type="ECO:0000313" key="1">
    <source>
        <dbReference type="EMBL" id="CBK95904.1"/>
    </source>
</evidence>
<dbReference type="EMBL" id="FP929044">
    <property type="protein sequence ID" value="CBK95904.1"/>
    <property type="molecule type" value="Genomic_DNA"/>
</dbReference>
<dbReference type="Proteomes" id="UP000008803">
    <property type="component" value="Chromosome"/>
</dbReference>
<reference evidence="1 2" key="1">
    <citation type="submission" date="2010-03" db="EMBL/GenBank/DDBJ databases">
        <title>The genome sequence of Eubacterium siraeum 70/3.</title>
        <authorList>
            <consortium name="metaHIT consortium -- http://www.metahit.eu/"/>
            <person name="Pajon A."/>
            <person name="Turner K."/>
            <person name="Parkhill J."/>
            <person name="Duncan S."/>
            <person name="Flint H."/>
        </authorList>
    </citation>
    <scope>NUCLEOTIDE SEQUENCE [LARGE SCALE GENOMIC DNA]</scope>
    <source>
        <strain evidence="1 2">70/3</strain>
    </source>
</reference>
<dbReference type="HOGENOM" id="CLU_2879172_0_0_9"/>
<gene>
    <name evidence="1" type="ORF">EUS_06310</name>
</gene>
<dbReference type="AlphaFoldDB" id="D4JS35"/>
<dbReference type="KEGG" id="esu:EUS_06310"/>
<dbReference type="BioCyc" id="ESIR657319:G136K-535-MONOMER"/>